<accession>A0A0B4C7P6</accession>
<dbReference type="Proteomes" id="UP000031166">
    <property type="component" value="Unassembled WGS sequence"/>
</dbReference>
<protein>
    <recommendedName>
        <fullName evidence="1">Peptidase M15C domain-containing protein</fullName>
    </recommendedName>
</protein>
<gene>
    <name evidence="2" type="ORF">RM53_16730</name>
</gene>
<evidence type="ECO:0000313" key="2">
    <source>
        <dbReference type="EMBL" id="KIC52627.1"/>
    </source>
</evidence>
<reference evidence="2 3" key="1">
    <citation type="submission" date="2014-12" db="EMBL/GenBank/DDBJ databases">
        <title>Genome sequencing of Brevundimonas nasdae TPW30.</title>
        <authorList>
            <person name="Tan P.W."/>
            <person name="Chan K.-G."/>
        </authorList>
    </citation>
    <scope>NUCLEOTIDE SEQUENCE [LARGE SCALE GENOMIC DNA]</scope>
    <source>
        <strain evidence="2 3">TPW30</strain>
    </source>
</reference>
<dbReference type="CDD" id="cd14845">
    <property type="entry name" value="L-Ala-D-Glu_peptidase_like"/>
    <property type="match status" value="1"/>
</dbReference>
<dbReference type="SUPFAM" id="SSF55166">
    <property type="entry name" value="Hedgehog/DD-peptidase"/>
    <property type="match status" value="1"/>
</dbReference>
<dbReference type="Gene3D" id="3.30.1380.10">
    <property type="match status" value="1"/>
</dbReference>
<evidence type="ECO:0000313" key="3">
    <source>
        <dbReference type="Proteomes" id="UP000031166"/>
    </source>
</evidence>
<dbReference type="AlphaFoldDB" id="A0A0B4C7P6"/>
<evidence type="ECO:0000259" key="1">
    <source>
        <dbReference type="Pfam" id="PF13539"/>
    </source>
</evidence>
<dbReference type="InterPro" id="IPR039561">
    <property type="entry name" value="Peptidase_M15C"/>
</dbReference>
<dbReference type="Pfam" id="PF13539">
    <property type="entry name" value="Peptidase_M15_4"/>
    <property type="match status" value="1"/>
</dbReference>
<dbReference type="GO" id="GO:0008233">
    <property type="term" value="F:peptidase activity"/>
    <property type="evidence" value="ECO:0007669"/>
    <property type="project" value="InterPro"/>
</dbReference>
<name>A0A0B4C7P6_9CAUL</name>
<dbReference type="EMBL" id="JWSY01000075">
    <property type="protein sequence ID" value="KIC52627.1"/>
    <property type="molecule type" value="Genomic_DNA"/>
</dbReference>
<organism evidence="2 3">
    <name type="scientific">Brevundimonas nasdae</name>
    <dbReference type="NCBI Taxonomy" id="172043"/>
    <lineage>
        <taxon>Bacteria</taxon>
        <taxon>Pseudomonadati</taxon>
        <taxon>Pseudomonadota</taxon>
        <taxon>Alphaproteobacteria</taxon>
        <taxon>Caulobacterales</taxon>
        <taxon>Caulobacteraceae</taxon>
        <taxon>Brevundimonas</taxon>
    </lineage>
</organism>
<dbReference type="InterPro" id="IPR009045">
    <property type="entry name" value="Zn_M74/Hedgehog-like"/>
</dbReference>
<feature type="domain" description="Peptidase M15C" evidence="1">
    <location>
        <begin position="65"/>
        <end position="134"/>
    </location>
</feature>
<comment type="caution">
    <text evidence="2">The sequence shown here is derived from an EMBL/GenBank/DDBJ whole genome shotgun (WGS) entry which is preliminary data.</text>
</comment>
<proteinExistence type="predicted"/>
<sequence length="136" mass="15221">MAFRLSQRSLTALAGVHPDVVRVVKRAIEISAQDFIVTEGVRTPERQRELYAQGRTKPGKIVTKTLTSNHFKHADGYGHAVDLTPYPVDYEGPVKFPKHEAIAKAMKAAAAELGVKIQWGGDWKGFIDRPHYELIR</sequence>
<dbReference type="RefSeq" id="WP_039248912.1">
    <property type="nucleotide sequence ID" value="NZ_JWSY01000075.1"/>
</dbReference>